<reference evidence="1" key="2">
    <citation type="journal article" date="2020" name="Nat. Commun.">
        <title>Large-scale genome sequencing of mycorrhizal fungi provides insights into the early evolution of symbiotic traits.</title>
        <authorList>
            <person name="Miyauchi S."/>
            <person name="Kiss E."/>
            <person name="Kuo A."/>
            <person name="Drula E."/>
            <person name="Kohler A."/>
            <person name="Sanchez-Garcia M."/>
            <person name="Morin E."/>
            <person name="Andreopoulos B."/>
            <person name="Barry K.W."/>
            <person name="Bonito G."/>
            <person name="Buee M."/>
            <person name="Carver A."/>
            <person name="Chen C."/>
            <person name="Cichocki N."/>
            <person name="Clum A."/>
            <person name="Culley D."/>
            <person name="Crous P.W."/>
            <person name="Fauchery L."/>
            <person name="Girlanda M."/>
            <person name="Hayes R.D."/>
            <person name="Keri Z."/>
            <person name="LaButti K."/>
            <person name="Lipzen A."/>
            <person name="Lombard V."/>
            <person name="Magnuson J."/>
            <person name="Maillard F."/>
            <person name="Murat C."/>
            <person name="Nolan M."/>
            <person name="Ohm R.A."/>
            <person name="Pangilinan J."/>
            <person name="Pereira M.F."/>
            <person name="Perotto S."/>
            <person name="Peter M."/>
            <person name="Pfister S."/>
            <person name="Riley R."/>
            <person name="Sitrit Y."/>
            <person name="Stielow J.B."/>
            <person name="Szollosi G."/>
            <person name="Zifcakova L."/>
            <person name="Stursova M."/>
            <person name="Spatafora J.W."/>
            <person name="Tedersoo L."/>
            <person name="Vaario L.M."/>
            <person name="Yamada A."/>
            <person name="Yan M."/>
            <person name="Wang P."/>
            <person name="Xu J."/>
            <person name="Bruns T."/>
            <person name="Baldrian P."/>
            <person name="Vilgalys R."/>
            <person name="Dunand C."/>
            <person name="Henrissat B."/>
            <person name="Grigoriev I.V."/>
            <person name="Hibbett D."/>
            <person name="Nagy L.G."/>
            <person name="Martin F.M."/>
        </authorList>
    </citation>
    <scope>NUCLEOTIDE SEQUENCE</scope>
    <source>
        <strain evidence="1">Prilba</strain>
    </source>
</reference>
<protein>
    <submittedName>
        <fullName evidence="1">Uncharacterized protein</fullName>
    </submittedName>
</protein>
<reference evidence="1" key="1">
    <citation type="submission" date="2019-10" db="EMBL/GenBank/DDBJ databases">
        <authorList>
            <consortium name="DOE Joint Genome Institute"/>
            <person name="Kuo A."/>
            <person name="Miyauchi S."/>
            <person name="Kiss E."/>
            <person name="Drula E."/>
            <person name="Kohler A."/>
            <person name="Sanchez-Garcia M."/>
            <person name="Andreopoulos B."/>
            <person name="Barry K.W."/>
            <person name="Bonito G."/>
            <person name="Buee M."/>
            <person name="Carver A."/>
            <person name="Chen C."/>
            <person name="Cichocki N."/>
            <person name="Clum A."/>
            <person name="Culley D."/>
            <person name="Crous P.W."/>
            <person name="Fauchery L."/>
            <person name="Girlanda M."/>
            <person name="Hayes R."/>
            <person name="Keri Z."/>
            <person name="LaButti K."/>
            <person name="Lipzen A."/>
            <person name="Lombard V."/>
            <person name="Magnuson J."/>
            <person name="Maillard F."/>
            <person name="Morin E."/>
            <person name="Murat C."/>
            <person name="Nolan M."/>
            <person name="Ohm R."/>
            <person name="Pangilinan J."/>
            <person name="Pereira M."/>
            <person name="Perotto S."/>
            <person name="Peter M."/>
            <person name="Riley R."/>
            <person name="Sitrit Y."/>
            <person name="Stielow B."/>
            <person name="Szollosi G."/>
            <person name="Zifcakova L."/>
            <person name="Stursova M."/>
            <person name="Spatafora J.W."/>
            <person name="Tedersoo L."/>
            <person name="Vaario L.-M."/>
            <person name="Yamada A."/>
            <person name="Yan M."/>
            <person name="Wang P."/>
            <person name="Xu J."/>
            <person name="Bruns T."/>
            <person name="Baldrian P."/>
            <person name="Vilgalys R."/>
            <person name="Henrissat B."/>
            <person name="Grigoriev I.V."/>
            <person name="Hibbett D."/>
            <person name="Nagy L.G."/>
            <person name="Martin F.M."/>
        </authorList>
    </citation>
    <scope>NUCLEOTIDE SEQUENCE</scope>
    <source>
        <strain evidence="1">Prilba</strain>
    </source>
</reference>
<evidence type="ECO:0000313" key="1">
    <source>
        <dbReference type="EMBL" id="KAF8487403.1"/>
    </source>
</evidence>
<organism evidence="1 2">
    <name type="scientific">Russula ochroleuca</name>
    <dbReference type="NCBI Taxonomy" id="152965"/>
    <lineage>
        <taxon>Eukaryota</taxon>
        <taxon>Fungi</taxon>
        <taxon>Dikarya</taxon>
        <taxon>Basidiomycota</taxon>
        <taxon>Agaricomycotina</taxon>
        <taxon>Agaricomycetes</taxon>
        <taxon>Russulales</taxon>
        <taxon>Russulaceae</taxon>
        <taxon>Russula</taxon>
    </lineage>
</organism>
<comment type="caution">
    <text evidence="1">The sequence shown here is derived from an EMBL/GenBank/DDBJ whole genome shotgun (WGS) entry which is preliminary data.</text>
</comment>
<evidence type="ECO:0000313" key="2">
    <source>
        <dbReference type="Proteomes" id="UP000759537"/>
    </source>
</evidence>
<dbReference type="AlphaFoldDB" id="A0A9P5TEV1"/>
<name>A0A9P5TEV1_9AGAM</name>
<gene>
    <name evidence="1" type="ORF">DFH94DRAFT_841739</name>
</gene>
<keyword evidence="2" id="KW-1185">Reference proteome</keyword>
<accession>A0A9P5TEV1</accession>
<sequence length="101" mass="11633">MLFISLNPYRPSCHTACYLPWNFSTFLSSFLTLCPRSIACFYHFQACHLSVGMITYESEDSISQCQCPEILGTFWWAYATRETKRGFEHFSHCSASALSDH</sequence>
<proteinExistence type="predicted"/>
<dbReference type="EMBL" id="WHVB01000001">
    <property type="protein sequence ID" value="KAF8487403.1"/>
    <property type="molecule type" value="Genomic_DNA"/>
</dbReference>
<dbReference type="Proteomes" id="UP000759537">
    <property type="component" value="Unassembled WGS sequence"/>
</dbReference>